<evidence type="ECO:0000256" key="2">
    <source>
        <dbReference type="SAM" id="Phobius"/>
    </source>
</evidence>
<keyword evidence="4" id="KW-1185">Reference proteome</keyword>
<keyword evidence="2" id="KW-0812">Transmembrane</keyword>
<feature type="transmembrane region" description="Helical" evidence="2">
    <location>
        <begin position="60"/>
        <end position="88"/>
    </location>
</feature>
<keyword evidence="2" id="KW-1133">Transmembrane helix</keyword>
<evidence type="ECO:0000256" key="1">
    <source>
        <dbReference type="SAM" id="MobiDB-lite"/>
    </source>
</evidence>
<evidence type="ECO:0000313" key="3">
    <source>
        <dbReference type="EMBL" id="KAK7258282.1"/>
    </source>
</evidence>
<dbReference type="EMBL" id="JAYWIO010000005">
    <property type="protein sequence ID" value="KAK7258282.1"/>
    <property type="molecule type" value="Genomic_DNA"/>
</dbReference>
<evidence type="ECO:0000313" key="4">
    <source>
        <dbReference type="Proteomes" id="UP001372338"/>
    </source>
</evidence>
<gene>
    <name evidence="3" type="ORF">RIF29_23853</name>
</gene>
<name>A0AAN9EJ70_CROPI</name>
<protein>
    <submittedName>
        <fullName evidence="3">Uncharacterized protein</fullName>
    </submittedName>
</protein>
<keyword evidence="2" id="KW-0472">Membrane</keyword>
<dbReference type="Proteomes" id="UP001372338">
    <property type="component" value="Unassembled WGS sequence"/>
</dbReference>
<sequence>MTCFYIFNLSLLLLEFLHVKLQLFTFQNVPISPATLTRARRNTGKQSTTIKLLFNVGVKFMIFLSLLNFSLDMAAFLNFFSSSFTLLYQSPIQNARLKHSHTQTQWRKRRLRRRRQKRERER</sequence>
<comment type="caution">
    <text evidence="3">The sequence shown here is derived from an EMBL/GenBank/DDBJ whole genome shotgun (WGS) entry which is preliminary data.</text>
</comment>
<proteinExistence type="predicted"/>
<accession>A0AAN9EJ70</accession>
<reference evidence="3 4" key="1">
    <citation type="submission" date="2024-01" db="EMBL/GenBank/DDBJ databases">
        <title>The genomes of 5 underutilized Papilionoideae crops provide insights into root nodulation and disease resistanc.</title>
        <authorList>
            <person name="Yuan L."/>
        </authorList>
    </citation>
    <scope>NUCLEOTIDE SEQUENCE [LARGE SCALE GENOMIC DNA]</scope>
    <source>
        <strain evidence="3">ZHUSHIDOU_FW_LH</strain>
        <tissue evidence="3">Leaf</tissue>
    </source>
</reference>
<organism evidence="3 4">
    <name type="scientific">Crotalaria pallida</name>
    <name type="common">Smooth rattlebox</name>
    <name type="synonym">Crotalaria striata</name>
    <dbReference type="NCBI Taxonomy" id="3830"/>
    <lineage>
        <taxon>Eukaryota</taxon>
        <taxon>Viridiplantae</taxon>
        <taxon>Streptophyta</taxon>
        <taxon>Embryophyta</taxon>
        <taxon>Tracheophyta</taxon>
        <taxon>Spermatophyta</taxon>
        <taxon>Magnoliopsida</taxon>
        <taxon>eudicotyledons</taxon>
        <taxon>Gunneridae</taxon>
        <taxon>Pentapetalae</taxon>
        <taxon>rosids</taxon>
        <taxon>fabids</taxon>
        <taxon>Fabales</taxon>
        <taxon>Fabaceae</taxon>
        <taxon>Papilionoideae</taxon>
        <taxon>50 kb inversion clade</taxon>
        <taxon>genistoids sensu lato</taxon>
        <taxon>core genistoids</taxon>
        <taxon>Crotalarieae</taxon>
        <taxon>Crotalaria</taxon>
    </lineage>
</organism>
<feature type="region of interest" description="Disordered" evidence="1">
    <location>
        <begin position="96"/>
        <end position="122"/>
    </location>
</feature>
<dbReference type="AlphaFoldDB" id="A0AAN9EJ70"/>